<evidence type="ECO:0000313" key="3">
    <source>
        <dbReference type="Proteomes" id="UP000287866"/>
    </source>
</evidence>
<keyword evidence="3" id="KW-1185">Reference proteome</keyword>
<dbReference type="Pfam" id="PF12697">
    <property type="entry name" value="Abhydrolase_6"/>
    <property type="match status" value="1"/>
</dbReference>
<dbReference type="EMBL" id="SAYU02000039">
    <property type="protein sequence ID" value="NHA68847.1"/>
    <property type="molecule type" value="Genomic_DNA"/>
</dbReference>
<keyword evidence="2" id="KW-0378">Hydrolase</keyword>
<evidence type="ECO:0000259" key="1">
    <source>
        <dbReference type="Pfam" id="PF12697"/>
    </source>
</evidence>
<dbReference type="GO" id="GO:0016787">
    <property type="term" value="F:hydrolase activity"/>
    <property type="evidence" value="ECO:0007669"/>
    <property type="project" value="UniProtKB-KW"/>
</dbReference>
<dbReference type="PANTHER" id="PTHR43194">
    <property type="entry name" value="HYDROLASE ALPHA/BETA FOLD FAMILY"/>
    <property type="match status" value="1"/>
</dbReference>
<accession>A0A8T6R4D3</accession>
<dbReference type="AlphaFoldDB" id="A0A8T6R4D3"/>
<dbReference type="InterPro" id="IPR029058">
    <property type="entry name" value="AB_hydrolase_fold"/>
</dbReference>
<dbReference type="PANTHER" id="PTHR43194:SF2">
    <property type="entry name" value="PEROXISOMAL MEMBRANE PROTEIN LPX1"/>
    <property type="match status" value="1"/>
</dbReference>
<gene>
    <name evidence="2" type="ORF">EPD83_012415</name>
</gene>
<feature type="domain" description="AB hydrolase-1" evidence="1">
    <location>
        <begin position="24"/>
        <end position="253"/>
    </location>
</feature>
<protein>
    <submittedName>
        <fullName evidence="2">Alpha/beta hydrolase</fullName>
    </submittedName>
</protein>
<proteinExistence type="predicted"/>
<dbReference type="Gene3D" id="3.40.50.1820">
    <property type="entry name" value="alpha/beta hydrolase"/>
    <property type="match status" value="1"/>
</dbReference>
<reference evidence="2" key="1">
    <citation type="submission" date="2020-03" db="EMBL/GenBank/DDBJ databases">
        <title>Phycicoccus flavus sp. nov., a novel endophytic actinobacterium isolated from branch of Kandelia candel.</title>
        <authorList>
            <person name="Tuo L."/>
        </authorList>
    </citation>
    <scope>NUCLEOTIDE SEQUENCE</scope>
    <source>
        <strain evidence="2">CMS6Z-2</strain>
    </source>
</reference>
<dbReference type="InterPro" id="IPR050228">
    <property type="entry name" value="Carboxylesterase_BioH"/>
</dbReference>
<dbReference type="Proteomes" id="UP000287866">
    <property type="component" value="Unassembled WGS sequence"/>
</dbReference>
<name>A0A8T6R4D3_9MICO</name>
<dbReference type="SUPFAM" id="SSF53474">
    <property type="entry name" value="alpha/beta-Hydrolases"/>
    <property type="match status" value="1"/>
</dbReference>
<dbReference type="InterPro" id="IPR000073">
    <property type="entry name" value="AB_hydrolase_1"/>
</dbReference>
<dbReference type="RefSeq" id="WP_165566647.1">
    <property type="nucleotide sequence ID" value="NZ_SAYU02000039.1"/>
</dbReference>
<comment type="caution">
    <text evidence="2">The sequence shown here is derived from an EMBL/GenBank/DDBJ whole genome shotgun (WGS) entry which is preliminary data.</text>
</comment>
<organism evidence="2 3">
    <name type="scientific">Phycicoccus flavus</name>
    <dbReference type="NCBI Taxonomy" id="2502783"/>
    <lineage>
        <taxon>Bacteria</taxon>
        <taxon>Bacillati</taxon>
        <taxon>Actinomycetota</taxon>
        <taxon>Actinomycetes</taxon>
        <taxon>Micrococcales</taxon>
        <taxon>Intrasporangiaceae</taxon>
        <taxon>Phycicoccus</taxon>
    </lineage>
</organism>
<evidence type="ECO:0000313" key="2">
    <source>
        <dbReference type="EMBL" id="NHA68847.1"/>
    </source>
</evidence>
<sequence>MTEFVSTTRGDRVAYDAHGEGPALVFVAGAGPFRAEDPVTTETARLAGENGVTAVVFDRLGRGETETGGDADLDAELGALSALLEHVGGSAVLCGHSSGCSIALRAAAAGLPVDGLVLWEAPVSAPAAETAEWASDFERQVEDGDLEAATETYMRDMPPEWLAGAKASPAWPDIAASARSKVADAQSLAWATAVLEDGSLADDVKVPVVAVYGTETFPGMPEAAERIADALPGATVAEVPGSGHSWEPEAMADVLVKFVRTATGSYEHPTGGV</sequence>